<dbReference type="SUPFAM" id="SSF56655">
    <property type="entry name" value="Carbohydrate phosphatase"/>
    <property type="match status" value="1"/>
</dbReference>
<evidence type="ECO:0000313" key="6">
    <source>
        <dbReference type="Proteomes" id="UP001165667"/>
    </source>
</evidence>
<dbReference type="Pfam" id="PF00459">
    <property type="entry name" value="Inositol_P"/>
    <property type="match status" value="1"/>
</dbReference>
<feature type="binding site" evidence="4">
    <location>
        <position position="99"/>
    </location>
    <ligand>
        <name>Mg(2+)</name>
        <dbReference type="ChEBI" id="CHEBI:18420"/>
        <label>1</label>
        <note>catalytic</note>
    </ligand>
</feature>
<dbReference type="EMBL" id="JAMOIM010000002">
    <property type="protein sequence ID" value="MCW6507136.1"/>
    <property type="molecule type" value="Genomic_DNA"/>
</dbReference>
<dbReference type="GO" id="GO:0046854">
    <property type="term" value="P:phosphatidylinositol phosphate biosynthetic process"/>
    <property type="evidence" value="ECO:0007669"/>
    <property type="project" value="InterPro"/>
</dbReference>
<dbReference type="PROSITE" id="PS00630">
    <property type="entry name" value="IMP_2"/>
    <property type="match status" value="1"/>
</dbReference>
<feature type="binding site" evidence="4">
    <location>
        <position position="98"/>
    </location>
    <ligand>
        <name>Mg(2+)</name>
        <dbReference type="ChEBI" id="CHEBI:18420"/>
        <label>1</label>
        <note>catalytic</note>
    </ligand>
</feature>
<dbReference type="Gene3D" id="3.30.540.10">
    <property type="entry name" value="Fructose-1,6-Bisphosphatase, subunit A, domain 1"/>
    <property type="match status" value="1"/>
</dbReference>
<dbReference type="GO" id="GO:0008934">
    <property type="term" value="F:inositol monophosphate 1-phosphatase activity"/>
    <property type="evidence" value="ECO:0007669"/>
    <property type="project" value="TreeGrafter"/>
</dbReference>
<reference evidence="5" key="1">
    <citation type="submission" date="2022-05" db="EMBL/GenBank/DDBJ databases">
        <authorList>
            <person name="Pankratov T."/>
        </authorList>
    </citation>
    <scope>NUCLEOTIDE SEQUENCE</scope>
    <source>
        <strain evidence="5">BP6-180914</strain>
    </source>
</reference>
<dbReference type="GO" id="GO:0046872">
    <property type="term" value="F:metal ion binding"/>
    <property type="evidence" value="ECO:0007669"/>
    <property type="project" value="UniProtKB-KW"/>
</dbReference>
<dbReference type="CDD" id="cd01638">
    <property type="entry name" value="CysQ"/>
    <property type="match status" value="1"/>
</dbReference>
<sequence>MPHIDVRDLTAVTALLVEAAREAGDSIAMRFFQEGHQTTAEVHAKLGGSPVTEADYAVDRFLHERLTSALPQAAWLSEETADSPARLAQHDVLVIDPIDGTRAFVAGLTTWAVSVALVSGERPVSGVVYAPALGKLYQATLGHGATCNDEVLATGERAEIAGATVAGPQTFVGSFAARGRMTYVEKVPSLACRFVRVAEGLYDVGISSSNAHDWDMAAADLILEEAGGLLTDGNGSKLAYNKAVPRHPPLFGSSRTLHPALLDLVNKTPRHKG</sequence>
<comment type="caution">
    <text evidence="5">The sequence shown here is derived from an EMBL/GenBank/DDBJ whole genome shotgun (WGS) entry which is preliminary data.</text>
</comment>
<dbReference type="PANTHER" id="PTHR20854">
    <property type="entry name" value="INOSITOL MONOPHOSPHATASE"/>
    <property type="match status" value="1"/>
</dbReference>
<dbReference type="InterPro" id="IPR000760">
    <property type="entry name" value="Inositol_monophosphatase-like"/>
</dbReference>
<feature type="binding site" evidence="4">
    <location>
        <position position="96"/>
    </location>
    <ligand>
        <name>Mg(2+)</name>
        <dbReference type="ChEBI" id="CHEBI:18420"/>
        <label>1</label>
        <note>catalytic</note>
    </ligand>
</feature>
<comment type="similarity">
    <text evidence="1">Belongs to the inositol monophosphatase superfamily.</text>
</comment>
<evidence type="ECO:0000256" key="4">
    <source>
        <dbReference type="PIRSR" id="PIRSR600760-2"/>
    </source>
</evidence>
<dbReference type="PANTHER" id="PTHR20854:SF4">
    <property type="entry name" value="INOSITOL-1-MONOPHOSPHATASE-RELATED"/>
    <property type="match status" value="1"/>
</dbReference>
<dbReference type="GO" id="GO:0007165">
    <property type="term" value="P:signal transduction"/>
    <property type="evidence" value="ECO:0007669"/>
    <property type="project" value="TreeGrafter"/>
</dbReference>
<feature type="binding site" evidence="4">
    <location>
        <position position="78"/>
    </location>
    <ligand>
        <name>Mg(2+)</name>
        <dbReference type="ChEBI" id="CHEBI:18420"/>
        <label>1</label>
        <note>catalytic</note>
    </ligand>
</feature>
<dbReference type="Proteomes" id="UP001165667">
    <property type="component" value="Unassembled WGS sequence"/>
</dbReference>
<dbReference type="InterPro" id="IPR020550">
    <property type="entry name" value="Inositol_monophosphatase_CS"/>
</dbReference>
<evidence type="ECO:0000256" key="1">
    <source>
        <dbReference type="ARBA" id="ARBA00009759"/>
    </source>
</evidence>
<dbReference type="GO" id="GO:0006020">
    <property type="term" value="P:inositol metabolic process"/>
    <property type="evidence" value="ECO:0007669"/>
    <property type="project" value="TreeGrafter"/>
</dbReference>
<dbReference type="Gene3D" id="3.40.190.80">
    <property type="match status" value="1"/>
</dbReference>
<keyword evidence="6" id="KW-1185">Reference proteome</keyword>
<keyword evidence="3 4" id="KW-0460">Magnesium</keyword>
<name>A0AA41YTW3_9HYPH</name>
<comment type="cofactor">
    <cofactor evidence="4">
        <name>Mg(2+)</name>
        <dbReference type="ChEBI" id="CHEBI:18420"/>
    </cofactor>
</comment>
<gene>
    <name evidence="5" type="ORF">M8523_03780</name>
</gene>
<evidence type="ECO:0000313" key="5">
    <source>
        <dbReference type="EMBL" id="MCW6507136.1"/>
    </source>
</evidence>
<dbReference type="PRINTS" id="PR00377">
    <property type="entry name" value="IMPHPHTASES"/>
</dbReference>
<proteinExistence type="inferred from homology"/>
<organism evidence="5 6">
    <name type="scientific">Lichenifustis flavocetrariae</name>
    <dbReference type="NCBI Taxonomy" id="2949735"/>
    <lineage>
        <taxon>Bacteria</taxon>
        <taxon>Pseudomonadati</taxon>
        <taxon>Pseudomonadota</taxon>
        <taxon>Alphaproteobacteria</taxon>
        <taxon>Hyphomicrobiales</taxon>
        <taxon>Lichenihabitantaceae</taxon>
        <taxon>Lichenifustis</taxon>
    </lineage>
</organism>
<dbReference type="AlphaFoldDB" id="A0AA41YTW3"/>
<evidence type="ECO:0000256" key="2">
    <source>
        <dbReference type="ARBA" id="ARBA00022723"/>
    </source>
</evidence>
<keyword evidence="2 4" id="KW-0479">Metal-binding</keyword>
<feature type="binding site" evidence="4">
    <location>
        <position position="215"/>
    </location>
    <ligand>
        <name>Mg(2+)</name>
        <dbReference type="ChEBI" id="CHEBI:18420"/>
        <label>1</label>
        <note>catalytic</note>
    </ligand>
</feature>
<protein>
    <submittedName>
        <fullName evidence="5">3'(2'),5'-bisphosphate nucleotidase CysQ</fullName>
    </submittedName>
</protein>
<dbReference type="RefSeq" id="WP_282583507.1">
    <property type="nucleotide sequence ID" value="NZ_JAMOIM010000002.1"/>
</dbReference>
<accession>A0AA41YTW3</accession>
<evidence type="ECO:0000256" key="3">
    <source>
        <dbReference type="ARBA" id="ARBA00022842"/>
    </source>
</evidence>